<evidence type="ECO:0000256" key="2">
    <source>
        <dbReference type="SAM" id="SignalP"/>
    </source>
</evidence>
<sequence>MVTPVRPVLLNFLSTSYAAVVRGDPPSYIPPIWVPVTSIRSPSPANETDNISGSFSGDDGSDNLGYVSDELSYDPPDPADRHDDDEREDPAAYQTPPRVTIPVSRGLVPAPTVRRRFRSSIKRSYKDHIVFF</sequence>
<keyword evidence="2" id="KW-0732">Signal</keyword>
<comment type="caution">
    <text evidence="3">The sequence shown here is derived from an EMBL/GenBank/DDBJ whole genome shotgun (WGS) entry which is preliminary data.</text>
</comment>
<feature type="compositionally biased region" description="Polar residues" evidence="1">
    <location>
        <begin position="38"/>
        <end position="48"/>
    </location>
</feature>
<name>A0A8H4XBL9_9HYPO</name>
<feature type="compositionally biased region" description="Low complexity" evidence="1">
    <location>
        <begin position="49"/>
        <end position="65"/>
    </location>
</feature>
<evidence type="ECO:0000313" key="3">
    <source>
        <dbReference type="EMBL" id="KAF4968239.1"/>
    </source>
</evidence>
<evidence type="ECO:0000256" key="1">
    <source>
        <dbReference type="SAM" id="MobiDB-lite"/>
    </source>
</evidence>
<feature type="region of interest" description="Disordered" evidence="1">
    <location>
        <begin position="37"/>
        <end position="105"/>
    </location>
</feature>
<feature type="chain" id="PRO_5034808753" evidence="2">
    <location>
        <begin position="24"/>
        <end position="132"/>
    </location>
</feature>
<feature type="signal peptide" evidence="2">
    <location>
        <begin position="1"/>
        <end position="23"/>
    </location>
</feature>
<keyword evidence="4" id="KW-1185">Reference proteome</keyword>
<protein>
    <submittedName>
        <fullName evidence="3">Uncharacterized protein</fullName>
    </submittedName>
</protein>
<dbReference type="AlphaFoldDB" id="A0A8H4XBL9"/>
<evidence type="ECO:0000313" key="4">
    <source>
        <dbReference type="Proteomes" id="UP000622797"/>
    </source>
</evidence>
<dbReference type="EMBL" id="JABEXW010000204">
    <property type="protein sequence ID" value="KAF4968239.1"/>
    <property type="molecule type" value="Genomic_DNA"/>
</dbReference>
<gene>
    <name evidence="3" type="ORF">FSARC_4330</name>
</gene>
<proteinExistence type="predicted"/>
<organism evidence="3 4">
    <name type="scientific">Fusarium sarcochroum</name>
    <dbReference type="NCBI Taxonomy" id="1208366"/>
    <lineage>
        <taxon>Eukaryota</taxon>
        <taxon>Fungi</taxon>
        <taxon>Dikarya</taxon>
        <taxon>Ascomycota</taxon>
        <taxon>Pezizomycotina</taxon>
        <taxon>Sordariomycetes</taxon>
        <taxon>Hypocreomycetidae</taxon>
        <taxon>Hypocreales</taxon>
        <taxon>Nectriaceae</taxon>
        <taxon>Fusarium</taxon>
        <taxon>Fusarium lateritium species complex</taxon>
    </lineage>
</organism>
<reference evidence="3" key="2">
    <citation type="submission" date="2020-05" db="EMBL/GenBank/DDBJ databases">
        <authorList>
            <person name="Kim H.-S."/>
            <person name="Proctor R.H."/>
            <person name="Brown D.W."/>
        </authorList>
    </citation>
    <scope>NUCLEOTIDE SEQUENCE</scope>
    <source>
        <strain evidence="3">NRRL 20472</strain>
    </source>
</reference>
<reference evidence="3" key="1">
    <citation type="journal article" date="2020" name="BMC Genomics">
        <title>Correction to: Identification and distribution of gene clusters required for synthesis of sphingolipid metabolism inhibitors in diverse species of the filamentous fungus Fusarium.</title>
        <authorList>
            <person name="Kim H.S."/>
            <person name="Lohmar J.M."/>
            <person name="Busman M."/>
            <person name="Brown D.W."/>
            <person name="Naumann T.A."/>
            <person name="Divon H.H."/>
            <person name="Lysoe E."/>
            <person name="Uhlig S."/>
            <person name="Proctor R.H."/>
        </authorList>
    </citation>
    <scope>NUCLEOTIDE SEQUENCE</scope>
    <source>
        <strain evidence="3">NRRL 20472</strain>
    </source>
</reference>
<dbReference type="Proteomes" id="UP000622797">
    <property type="component" value="Unassembled WGS sequence"/>
</dbReference>
<accession>A0A8H4XBL9</accession>